<name>A0A402BKN8_9CHLR</name>
<proteinExistence type="predicted"/>
<comment type="caution">
    <text evidence="1">The sequence shown here is derived from an EMBL/GenBank/DDBJ whole genome shotgun (WGS) entry which is preliminary data.</text>
</comment>
<accession>A0A402BKN8</accession>
<reference evidence="2" key="1">
    <citation type="submission" date="2018-12" db="EMBL/GenBank/DDBJ databases">
        <title>Tengunoibacter tsumagoiensis gen. nov., sp. nov., Dictyobacter kobayashii sp. nov., D. alpinus sp. nov., and D. joshuensis sp. nov. and description of Dictyobacteraceae fam. nov. within the order Ktedonobacterales isolated from Tengu-no-mugimeshi.</title>
        <authorList>
            <person name="Wang C.M."/>
            <person name="Zheng Y."/>
            <person name="Sakai Y."/>
            <person name="Toyoda A."/>
            <person name="Minakuchi Y."/>
            <person name="Abe K."/>
            <person name="Yokota A."/>
            <person name="Yabe S."/>
        </authorList>
    </citation>
    <scope>NUCLEOTIDE SEQUENCE [LARGE SCALE GENOMIC DNA]</scope>
    <source>
        <strain evidence="2">Uno16</strain>
    </source>
</reference>
<gene>
    <name evidence="1" type="ORF">KDA_74120</name>
</gene>
<sequence>MGEPFSEDFPETISTIAEEPAHMQDDLSLMSYARKFRNDTEVLTMNARCWLLTQRTDRNISRSLHMKNEVIIDHFHFSQL</sequence>
<evidence type="ECO:0000313" key="1">
    <source>
        <dbReference type="EMBL" id="GCE31928.1"/>
    </source>
</evidence>
<evidence type="ECO:0000313" key="2">
    <source>
        <dbReference type="Proteomes" id="UP000287171"/>
    </source>
</evidence>
<dbReference type="Proteomes" id="UP000287171">
    <property type="component" value="Unassembled WGS sequence"/>
</dbReference>
<protein>
    <submittedName>
        <fullName evidence="1">Uncharacterized protein</fullName>
    </submittedName>
</protein>
<dbReference type="AlphaFoldDB" id="A0A402BKN8"/>
<keyword evidence="2" id="KW-1185">Reference proteome</keyword>
<organism evidence="1 2">
    <name type="scientific">Dictyobacter alpinus</name>
    <dbReference type="NCBI Taxonomy" id="2014873"/>
    <lineage>
        <taxon>Bacteria</taxon>
        <taxon>Bacillati</taxon>
        <taxon>Chloroflexota</taxon>
        <taxon>Ktedonobacteria</taxon>
        <taxon>Ktedonobacterales</taxon>
        <taxon>Dictyobacteraceae</taxon>
        <taxon>Dictyobacter</taxon>
    </lineage>
</organism>
<dbReference type="EMBL" id="BIFT01000002">
    <property type="protein sequence ID" value="GCE31928.1"/>
    <property type="molecule type" value="Genomic_DNA"/>
</dbReference>